<feature type="region of interest" description="Disordered" evidence="1">
    <location>
        <begin position="26"/>
        <end position="64"/>
    </location>
</feature>
<protein>
    <submittedName>
        <fullName evidence="2">Uncharacterized protein</fullName>
    </submittedName>
</protein>
<dbReference type="Proteomes" id="UP000639010">
    <property type="component" value="Unassembled WGS sequence"/>
</dbReference>
<evidence type="ECO:0000313" key="2">
    <source>
        <dbReference type="EMBL" id="MBE1423999.1"/>
    </source>
</evidence>
<evidence type="ECO:0000256" key="1">
    <source>
        <dbReference type="SAM" id="MobiDB-lite"/>
    </source>
</evidence>
<sequence length="204" mass="22966">MDLNEHTLTEAQRTLKRLGVTHVLLPRTEAAEETPPAPAPLKAAPRPETPSQNPTVQKPSSPASEPLPILLRSLFHGKQSPVRSMWTYLGLYEDMQKATNPPRLVVFKKIQESVCLHLKWQAGDISSWPLDLDSGTFRKGLDHFRPQRILLFLDRKSTDETVHARIKNLLGQSDCPVVTLPSLEEMAQGNQQVKNEAWKILQSI</sequence>
<comment type="caution">
    <text evidence="2">The sequence shown here is derived from an EMBL/GenBank/DDBJ whole genome shotgun (WGS) entry which is preliminary data.</text>
</comment>
<accession>A0ABR9GZX6</accession>
<gene>
    <name evidence="2" type="ORF">H4684_000623</name>
</gene>
<keyword evidence="3" id="KW-1185">Reference proteome</keyword>
<evidence type="ECO:0000313" key="3">
    <source>
        <dbReference type="Proteomes" id="UP000639010"/>
    </source>
</evidence>
<organism evidence="2 3">
    <name type="scientific">Desulfomicrobium macestii</name>
    <dbReference type="NCBI Taxonomy" id="90731"/>
    <lineage>
        <taxon>Bacteria</taxon>
        <taxon>Pseudomonadati</taxon>
        <taxon>Thermodesulfobacteriota</taxon>
        <taxon>Desulfovibrionia</taxon>
        <taxon>Desulfovibrionales</taxon>
        <taxon>Desulfomicrobiaceae</taxon>
        <taxon>Desulfomicrobium</taxon>
    </lineage>
</organism>
<name>A0ABR9GZX6_9BACT</name>
<reference evidence="2 3" key="1">
    <citation type="submission" date="2020-10" db="EMBL/GenBank/DDBJ databases">
        <title>Genomic Encyclopedia of Type Strains, Phase IV (KMG-IV): sequencing the most valuable type-strain genomes for metagenomic binning, comparative biology and taxonomic classification.</title>
        <authorList>
            <person name="Goeker M."/>
        </authorList>
    </citation>
    <scope>NUCLEOTIDE SEQUENCE [LARGE SCALE GENOMIC DNA]</scope>
    <source>
        <strain evidence="2 3">DSM 4194</strain>
    </source>
</reference>
<dbReference type="EMBL" id="JADBGG010000003">
    <property type="protein sequence ID" value="MBE1423999.1"/>
    <property type="molecule type" value="Genomic_DNA"/>
</dbReference>
<feature type="compositionally biased region" description="Polar residues" evidence="1">
    <location>
        <begin position="49"/>
        <end position="63"/>
    </location>
</feature>
<proteinExistence type="predicted"/>